<dbReference type="SUPFAM" id="SSF46689">
    <property type="entry name" value="Homeodomain-like"/>
    <property type="match status" value="2"/>
</dbReference>
<reference evidence="5 6" key="1">
    <citation type="submission" date="2018-11" db="EMBL/GenBank/DDBJ databases">
        <title>The draft genome sequence of Amphritea opalescens ANRC-JH13T.</title>
        <authorList>
            <person name="Fang Z."/>
            <person name="Zhang Y."/>
            <person name="Han X."/>
        </authorList>
    </citation>
    <scope>NUCLEOTIDE SEQUENCE [LARGE SCALE GENOMIC DNA]</scope>
    <source>
        <strain evidence="5 6">ANRC-JH13</strain>
    </source>
</reference>
<comment type="caution">
    <text evidence="5">The sequence shown here is derived from an EMBL/GenBank/DDBJ whole genome shotgun (WGS) entry which is preliminary data.</text>
</comment>
<dbReference type="CDD" id="cd03136">
    <property type="entry name" value="GATase1_AraC_ArgR_like"/>
    <property type="match status" value="1"/>
</dbReference>
<dbReference type="InterPro" id="IPR020449">
    <property type="entry name" value="Tscrpt_reg_AraC-type_HTH"/>
</dbReference>
<protein>
    <submittedName>
        <fullName evidence="5">GlxA family transcriptional regulator</fullName>
    </submittedName>
</protein>
<dbReference type="InterPro" id="IPR009057">
    <property type="entry name" value="Homeodomain-like_sf"/>
</dbReference>
<dbReference type="GO" id="GO:0043565">
    <property type="term" value="F:sequence-specific DNA binding"/>
    <property type="evidence" value="ECO:0007669"/>
    <property type="project" value="InterPro"/>
</dbReference>
<dbReference type="InterPro" id="IPR002818">
    <property type="entry name" value="DJ-1/PfpI"/>
</dbReference>
<dbReference type="PANTHER" id="PTHR43280">
    <property type="entry name" value="ARAC-FAMILY TRANSCRIPTIONAL REGULATOR"/>
    <property type="match status" value="1"/>
</dbReference>
<sequence length="370" mass="41386">MQKNIDYTDGARSVLQNHIKPASQESKKHFSHFLQKTNKAFLPGSNVALAIKRVVFILPENFSLMSYAAAVDTLVTANLVHSDRLFDVSTYGIQSEKVKSDLGIEISTDGCLAVLQKPFLNEFHLIIVCGGYRCSTSENKLLSSVLKAAAKSKTMFAGIWNGAISFAYAGLMDDARCALHPDNHAFMRERFQKVAVTENTLETESKIVTSAGPASALTMMLQLIKQLQGREIMRAVRDILSCDQAEDNCVNQLTGMTYPVMPDNLRHIIQLMKANIEDPLSIDELADCLGISRRQIERLVRTHLNTSPSRYYLELRITYARRLLLQSSESITNIALACGFVTSSHFSNCFKDYFGSSPIQIRENFRRSLN</sequence>
<dbReference type="PRINTS" id="PR00032">
    <property type="entry name" value="HTHARAC"/>
</dbReference>
<dbReference type="Gene3D" id="3.40.50.880">
    <property type="match status" value="1"/>
</dbReference>
<gene>
    <name evidence="5" type="ORF">EH243_08080</name>
</gene>
<keyword evidence="2" id="KW-0238">DNA-binding</keyword>
<dbReference type="GO" id="GO:0003700">
    <property type="term" value="F:DNA-binding transcription factor activity"/>
    <property type="evidence" value="ECO:0007669"/>
    <property type="project" value="InterPro"/>
</dbReference>
<dbReference type="InterPro" id="IPR018062">
    <property type="entry name" value="HTH_AraC-typ_CS"/>
</dbReference>
<keyword evidence="6" id="KW-1185">Reference proteome</keyword>
<dbReference type="AlphaFoldDB" id="A0A430KRG2"/>
<proteinExistence type="predicted"/>
<dbReference type="Pfam" id="PF01965">
    <property type="entry name" value="DJ-1_PfpI"/>
    <property type="match status" value="1"/>
</dbReference>
<evidence type="ECO:0000313" key="6">
    <source>
        <dbReference type="Proteomes" id="UP000283087"/>
    </source>
</evidence>
<dbReference type="SMART" id="SM00342">
    <property type="entry name" value="HTH_ARAC"/>
    <property type="match status" value="1"/>
</dbReference>
<evidence type="ECO:0000256" key="1">
    <source>
        <dbReference type="ARBA" id="ARBA00023015"/>
    </source>
</evidence>
<dbReference type="EMBL" id="RQXW01000006">
    <property type="protein sequence ID" value="RTE66072.1"/>
    <property type="molecule type" value="Genomic_DNA"/>
</dbReference>
<evidence type="ECO:0000259" key="4">
    <source>
        <dbReference type="PROSITE" id="PS01124"/>
    </source>
</evidence>
<feature type="domain" description="HTH araC/xylS-type" evidence="4">
    <location>
        <begin position="266"/>
        <end position="364"/>
    </location>
</feature>
<dbReference type="PROSITE" id="PS01124">
    <property type="entry name" value="HTH_ARAC_FAMILY_2"/>
    <property type="match status" value="1"/>
</dbReference>
<name>A0A430KRG2_9GAMM</name>
<accession>A0A430KRG2</accession>
<keyword evidence="3" id="KW-0804">Transcription</keyword>
<dbReference type="Pfam" id="PF12833">
    <property type="entry name" value="HTH_18"/>
    <property type="match status" value="1"/>
</dbReference>
<evidence type="ECO:0000256" key="2">
    <source>
        <dbReference type="ARBA" id="ARBA00023125"/>
    </source>
</evidence>
<organism evidence="5 6">
    <name type="scientific">Amphritea opalescens</name>
    <dbReference type="NCBI Taxonomy" id="2490544"/>
    <lineage>
        <taxon>Bacteria</taxon>
        <taxon>Pseudomonadati</taxon>
        <taxon>Pseudomonadota</taxon>
        <taxon>Gammaproteobacteria</taxon>
        <taxon>Oceanospirillales</taxon>
        <taxon>Oceanospirillaceae</taxon>
        <taxon>Amphritea</taxon>
    </lineage>
</organism>
<dbReference type="InterPro" id="IPR029062">
    <property type="entry name" value="Class_I_gatase-like"/>
</dbReference>
<dbReference type="RefSeq" id="WP_126158145.1">
    <property type="nucleotide sequence ID" value="NZ_RQXW01000006.1"/>
</dbReference>
<evidence type="ECO:0000313" key="5">
    <source>
        <dbReference type="EMBL" id="RTE66072.1"/>
    </source>
</evidence>
<dbReference type="PROSITE" id="PS00041">
    <property type="entry name" value="HTH_ARAC_FAMILY_1"/>
    <property type="match status" value="1"/>
</dbReference>
<dbReference type="Proteomes" id="UP000283087">
    <property type="component" value="Unassembled WGS sequence"/>
</dbReference>
<evidence type="ECO:0000256" key="3">
    <source>
        <dbReference type="ARBA" id="ARBA00023163"/>
    </source>
</evidence>
<keyword evidence="1" id="KW-0805">Transcription regulation</keyword>
<dbReference type="InterPro" id="IPR018060">
    <property type="entry name" value="HTH_AraC"/>
</dbReference>
<dbReference type="PANTHER" id="PTHR43280:SF28">
    <property type="entry name" value="HTH-TYPE TRANSCRIPTIONAL ACTIVATOR RHAS"/>
    <property type="match status" value="1"/>
</dbReference>
<dbReference type="Gene3D" id="1.10.10.60">
    <property type="entry name" value="Homeodomain-like"/>
    <property type="match status" value="1"/>
</dbReference>
<dbReference type="SUPFAM" id="SSF52317">
    <property type="entry name" value="Class I glutamine amidotransferase-like"/>
    <property type="match status" value="1"/>
</dbReference>
<dbReference type="OrthoDB" id="6057514at2"/>